<dbReference type="GO" id="GO:0015250">
    <property type="term" value="F:water channel activity"/>
    <property type="evidence" value="ECO:0007669"/>
    <property type="project" value="TreeGrafter"/>
</dbReference>
<accession>A0A2T2P520</accession>
<evidence type="ECO:0000313" key="10">
    <source>
        <dbReference type="Proteomes" id="UP000240883"/>
    </source>
</evidence>
<dbReference type="InterPro" id="IPR023271">
    <property type="entry name" value="Aquaporin-like"/>
</dbReference>
<evidence type="ECO:0000256" key="5">
    <source>
        <dbReference type="ARBA" id="ARBA00022989"/>
    </source>
</evidence>
<evidence type="ECO:0000256" key="3">
    <source>
        <dbReference type="ARBA" id="ARBA00022448"/>
    </source>
</evidence>
<feature type="compositionally biased region" description="Basic and acidic residues" evidence="7">
    <location>
        <begin position="321"/>
        <end position="331"/>
    </location>
</feature>
<dbReference type="Gene3D" id="1.20.1080.10">
    <property type="entry name" value="Glycerol uptake facilitator protein"/>
    <property type="match status" value="1"/>
</dbReference>
<dbReference type="SUPFAM" id="SSF81338">
    <property type="entry name" value="Aquaporin-like"/>
    <property type="match status" value="1"/>
</dbReference>
<reference evidence="9 10" key="1">
    <citation type="journal article" date="2018" name="Front. Microbiol.">
        <title>Genome-Wide Analysis of Corynespora cassiicola Leaf Fall Disease Putative Effectors.</title>
        <authorList>
            <person name="Lopez D."/>
            <person name="Ribeiro S."/>
            <person name="Label P."/>
            <person name="Fumanal B."/>
            <person name="Venisse J.S."/>
            <person name="Kohler A."/>
            <person name="de Oliveira R.R."/>
            <person name="Labutti K."/>
            <person name="Lipzen A."/>
            <person name="Lail K."/>
            <person name="Bauer D."/>
            <person name="Ohm R.A."/>
            <person name="Barry K.W."/>
            <person name="Spatafora J."/>
            <person name="Grigoriev I.V."/>
            <person name="Martin F.M."/>
            <person name="Pujade-Renaud V."/>
        </authorList>
    </citation>
    <scope>NUCLEOTIDE SEQUENCE [LARGE SCALE GENOMIC DNA]</scope>
    <source>
        <strain evidence="9 10">Philippines</strain>
    </source>
</reference>
<dbReference type="Proteomes" id="UP000240883">
    <property type="component" value="Unassembled WGS sequence"/>
</dbReference>
<evidence type="ECO:0000256" key="2">
    <source>
        <dbReference type="ARBA" id="ARBA00006175"/>
    </source>
</evidence>
<evidence type="ECO:0000313" key="9">
    <source>
        <dbReference type="EMBL" id="PSN72772.1"/>
    </source>
</evidence>
<keyword evidence="3" id="KW-0813">Transport</keyword>
<evidence type="ECO:0000256" key="6">
    <source>
        <dbReference type="ARBA" id="ARBA00023136"/>
    </source>
</evidence>
<keyword evidence="4 8" id="KW-0812">Transmembrane</keyword>
<feature type="transmembrane region" description="Helical" evidence="8">
    <location>
        <begin position="431"/>
        <end position="453"/>
    </location>
</feature>
<dbReference type="GO" id="GO:0005886">
    <property type="term" value="C:plasma membrane"/>
    <property type="evidence" value="ECO:0007669"/>
    <property type="project" value="TreeGrafter"/>
</dbReference>
<feature type="compositionally biased region" description="Polar residues" evidence="7">
    <location>
        <begin position="303"/>
        <end position="320"/>
    </location>
</feature>
<keyword evidence="5 8" id="KW-1133">Transmembrane helix</keyword>
<name>A0A2T2P520_CORCC</name>
<gene>
    <name evidence="9" type="ORF">BS50DRAFT_168436</name>
</gene>
<feature type="region of interest" description="Disordered" evidence="7">
    <location>
        <begin position="213"/>
        <end position="264"/>
    </location>
</feature>
<feature type="region of interest" description="Disordered" evidence="7">
    <location>
        <begin position="302"/>
        <end position="331"/>
    </location>
</feature>
<dbReference type="PANTHER" id="PTHR43829:SF24">
    <property type="entry name" value="MIP AQUAPORIN (EUROFUNG)"/>
    <property type="match status" value="1"/>
</dbReference>
<feature type="compositionally biased region" description="Basic and acidic residues" evidence="7">
    <location>
        <begin position="80"/>
        <end position="113"/>
    </location>
</feature>
<evidence type="ECO:0000256" key="7">
    <source>
        <dbReference type="SAM" id="MobiDB-lite"/>
    </source>
</evidence>
<dbReference type="InterPro" id="IPR050363">
    <property type="entry name" value="MIP/Aquaporin"/>
</dbReference>
<dbReference type="AlphaFoldDB" id="A0A2T2P520"/>
<feature type="region of interest" description="Disordered" evidence="7">
    <location>
        <begin position="1"/>
        <end position="198"/>
    </location>
</feature>
<feature type="transmembrane region" description="Helical" evidence="8">
    <location>
        <begin position="391"/>
        <end position="410"/>
    </location>
</feature>
<comment type="subcellular location">
    <subcellularLocation>
        <location evidence="1">Membrane</location>
        <topology evidence="1">Multi-pass membrane protein</topology>
    </subcellularLocation>
</comment>
<protein>
    <submittedName>
        <fullName evidence="9">Aquaporin-like protein</fullName>
    </submittedName>
</protein>
<feature type="transmembrane region" description="Helical" evidence="8">
    <location>
        <begin position="356"/>
        <end position="379"/>
    </location>
</feature>
<proteinExistence type="inferred from homology"/>
<dbReference type="PRINTS" id="PR00783">
    <property type="entry name" value="MINTRINSICP"/>
</dbReference>
<dbReference type="InterPro" id="IPR000425">
    <property type="entry name" value="MIP"/>
</dbReference>
<keyword evidence="10" id="KW-1185">Reference proteome</keyword>
<dbReference type="OrthoDB" id="3222at2759"/>
<organism evidence="9 10">
    <name type="scientific">Corynespora cassiicola Philippines</name>
    <dbReference type="NCBI Taxonomy" id="1448308"/>
    <lineage>
        <taxon>Eukaryota</taxon>
        <taxon>Fungi</taxon>
        <taxon>Dikarya</taxon>
        <taxon>Ascomycota</taxon>
        <taxon>Pezizomycotina</taxon>
        <taxon>Dothideomycetes</taxon>
        <taxon>Pleosporomycetidae</taxon>
        <taxon>Pleosporales</taxon>
        <taxon>Corynesporascaceae</taxon>
        <taxon>Corynespora</taxon>
    </lineage>
</organism>
<dbReference type="PANTHER" id="PTHR43829">
    <property type="entry name" value="AQUAPORIN OR AQUAGLYCEROPORIN RELATED"/>
    <property type="match status" value="1"/>
</dbReference>
<dbReference type="EMBL" id="KZ678129">
    <property type="protein sequence ID" value="PSN72772.1"/>
    <property type="molecule type" value="Genomic_DNA"/>
</dbReference>
<dbReference type="Pfam" id="PF00230">
    <property type="entry name" value="MIP"/>
    <property type="match status" value="1"/>
</dbReference>
<evidence type="ECO:0000256" key="4">
    <source>
        <dbReference type="ARBA" id="ARBA00022692"/>
    </source>
</evidence>
<feature type="compositionally biased region" description="Polar residues" evidence="7">
    <location>
        <begin position="66"/>
        <end position="79"/>
    </location>
</feature>
<dbReference type="CDD" id="cd00333">
    <property type="entry name" value="MIP"/>
    <property type="match status" value="1"/>
</dbReference>
<evidence type="ECO:0000256" key="1">
    <source>
        <dbReference type="ARBA" id="ARBA00004141"/>
    </source>
</evidence>
<keyword evidence="6 8" id="KW-0472">Membrane</keyword>
<dbReference type="STRING" id="1448308.A0A2T2P520"/>
<feature type="compositionally biased region" description="Polar residues" evidence="7">
    <location>
        <begin position="243"/>
        <end position="252"/>
    </location>
</feature>
<comment type="similarity">
    <text evidence="2">Belongs to the MIP/aquaporin (TC 1.A.8) family.</text>
</comment>
<evidence type="ECO:0000256" key="8">
    <source>
        <dbReference type="SAM" id="Phobius"/>
    </source>
</evidence>
<dbReference type="GO" id="GO:0015254">
    <property type="term" value="F:glycerol channel activity"/>
    <property type="evidence" value="ECO:0007669"/>
    <property type="project" value="TreeGrafter"/>
</dbReference>
<feature type="transmembrane region" description="Helical" evidence="8">
    <location>
        <begin position="516"/>
        <end position="534"/>
    </location>
</feature>
<sequence length="628" mass="69694">MSTEGDYFGSRAEDYSGQPARPNLRAVSGSGRPEGRQQTSYAGSAPLERYPTSHLEPIDDPRGAHSRTNTAPTTISRFQTAHDDERVPDRDPTHAEDLNRQRIERKQEQKVPVDDEYYSLNPWYGQQPDKPLFGLSNPFPRTVRPGMRRPRRTLKESEFQATGQQASAAEREGIQTGDAAQVRQPQSRGTGVDRMSSNFDEDYLSNQHAREGLENPSTFQDVERSQQPPLPRTETGGHHQPRRQASSGTNTVVPGRSHDHQIGDRGIDEHNLQIPESRPHPHTFGLQQGLPPLQEVQSHKSVDTAQTTGTQETMDKSYTQTEKEEIQERERQDRQDFYNTYRNPLARFRAKHPQALAEWLSTFVYIFMGITGSLSILTSNSENGGYATQCSAWGLAVMTAIYVGGGVSGAHLNPWISVSLWFYRGFPKRMCLTFIVAQMLGGFCAGALAYLIYREAILNMDPGLDPNTTGKAFFTAPQPFVSPTTAFFNDYVSMCIWIIVVFALGDDQNAPPGAGLNALIIGLFTYLLSISMGYQTGLGVNPARDLGPRLVALWAGYGTEIFTTGWWAYGPIGAGLAGSLTGGFIYDAFVFVGGESPVNYRWPHPTEVKWFAKVKKDQAKDKLSDSLV</sequence>
<feature type="transmembrane region" description="Helical" evidence="8">
    <location>
        <begin position="486"/>
        <end position="504"/>
    </location>
</feature>